<keyword evidence="2" id="KW-1185">Reference proteome</keyword>
<reference evidence="1 2" key="1">
    <citation type="journal article" date="2023" name="BMC Biotechnol.">
        <title>Vitis rotundifolia cv Carlos genome sequencing.</title>
        <authorList>
            <person name="Huff M."/>
            <person name="Hulse-Kemp A."/>
            <person name="Scheffler B."/>
            <person name="Youngblood R."/>
            <person name="Simpson S."/>
            <person name="Babiker E."/>
            <person name="Staton M."/>
        </authorList>
    </citation>
    <scope>NUCLEOTIDE SEQUENCE [LARGE SCALE GENOMIC DNA]</scope>
    <source>
        <tissue evidence="1">Leaf</tissue>
    </source>
</reference>
<dbReference type="AlphaFoldDB" id="A0AA39A679"/>
<evidence type="ECO:0000313" key="2">
    <source>
        <dbReference type="Proteomes" id="UP001168098"/>
    </source>
</evidence>
<dbReference type="EMBL" id="JARBHA010000005">
    <property type="protein sequence ID" value="KAJ9700663.1"/>
    <property type="molecule type" value="Genomic_DNA"/>
</dbReference>
<name>A0AA39A679_VITRO</name>
<dbReference type="Proteomes" id="UP001168098">
    <property type="component" value="Unassembled WGS sequence"/>
</dbReference>
<evidence type="ECO:0000313" key="1">
    <source>
        <dbReference type="EMBL" id="KAJ9700663.1"/>
    </source>
</evidence>
<sequence>MWWLLSLRWLANWGWWLVFRKWFLSLGRFTNWGWWLVFWEWLLHRRLVLWWWLLGWRGLGVINQQEMGW</sequence>
<organism evidence="1 2">
    <name type="scientific">Vitis rotundifolia</name>
    <name type="common">Muscadine grape</name>
    <dbReference type="NCBI Taxonomy" id="103349"/>
    <lineage>
        <taxon>Eukaryota</taxon>
        <taxon>Viridiplantae</taxon>
        <taxon>Streptophyta</taxon>
        <taxon>Embryophyta</taxon>
        <taxon>Tracheophyta</taxon>
        <taxon>Spermatophyta</taxon>
        <taxon>Magnoliopsida</taxon>
        <taxon>eudicotyledons</taxon>
        <taxon>Gunneridae</taxon>
        <taxon>Pentapetalae</taxon>
        <taxon>rosids</taxon>
        <taxon>Vitales</taxon>
        <taxon>Vitaceae</taxon>
        <taxon>Viteae</taxon>
        <taxon>Vitis</taxon>
    </lineage>
</organism>
<accession>A0AA39A679</accession>
<comment type="caution">
    <text evidence="1">The sequence shown here is derived from an EMBL/GenBank/DDBJ whole genome shotgun (WGS) entry which is preliminary data.</text>
</comment>
<proteinExistence type="predicted"/>
<gene>
    <name evidence="1" type="ORF">PVL29_006128</name>
</gene>
<protein>
    <submittedName>
        <fullName evidence="1">Uncharacterized protein</fullName>
    </submittedName>
</protein>